<organism evidence="4 5">
    <name type="scientific">Roseibium aggregatum (strain ATCC 25650 / DSM 13394 / JCM 20685 / NBRC 16684 / NCIMB 2208 / IAM 12614 / B1)</name>
    <name type="common">Stappia aggregata</name>
    <dbReference type="NCBI Taxonomy" id="384765"/>
    <lineage>
        <taxon>Bacteria</taxon>
        <taxon>Pseudomonadati</taxon>
        <taxon>Pseudomonadota</taxon>
        <taxon>Alphaproteobacteria</taxon>
        <taxon>Hyphomicrobiales</taxon>
        <taxon>Stappiaceae</taxon>
        <taxon>Roseibium</taxon>
    </lineage>
</organism>
<dbReference type="Pfam" id="PF03861">
    <property type="entry name" value="ANTAR"/>
    <property type="match status" value="1"/>
</dbReference>
<dbReference type="eggNOG" id="COG3707">
    <property type="taxonomic scope" value="Bacteria"/>
</dbReference>
<dbReference type="InterPro" id="IPR001789">
    <property type="entry name" value="Sig_transdc_resp-reg_receiver"/>
</dbReference>
<evidence type="ECO:0000259" key="3">
    <source>
        <dbReference type="PROSITE" id="PS50921"/>
    </source>
</evidence>
<dbReference type="PANTHER" id="PTHR43367:SF1">
    <property type="entry name" value="TWO-COMPONENT RESPONSE REGULATOR-LIKE APRR6-RELATED"/>
    <property type="match status" value="1"/>
</dbReference>
<gene>
    <name evidence="4" type="ORF">SIAM614_16437</name>
</gene>
<dbReference type="GO" id="GO:0003723">
    <property type="term" value="F:RNA binding"/>
    <property type="evidence" value="ECO:0007669"/>
    <property type="project" value="InterPro"/>
</dbReference>
<evidence type="ECO:0000313" key="5">
    <source>
        <dbReference type="Proteomes" id="UP000004848"/>
    </source>
</evidence>
<name>A0NWM9_ROSAI</name>
<proteinExistence type="predicted"/>
<feature type="modified residue" description="4-aspartylphosphate" evidence="1">
    <location>
        <position position="128"/>
    </location>
</feature>
<dbReference type="PROSITE" id="PS50110">
    <property type="entry name" value="RESPONSE_REGULATORY"/>
    <property type="match status" value="1"/>
</dbReference>
<protein>
    <submittedName>
        <fullName evidence="4">Two-component response regulator</fullName>
    </submittedName>
</protein>
<dbReference type="EMBL" id="AAUW01000012">
    <property type="protein sequence ID" value="EAV42950.1"/>
    <property type="molecule type" value="Genomic_DNA"/>
</dbReference>
<sequence>MSAIPLSFIQNFLEASFKGCGALSREDFAFCDLSFLRFCFGKPEVQWMAGYDLVVATQHFCCIKISPAHNGGMSGGLSILVIDDNKIRASIIEQGLHDAGHDKVIVVHQMEGLVRQISDINPDVIVIDLENPNRDQLEHMFQVSRAVRRPIAMFVDKSDSHSIEAAVDAGVSAYIVDGLKRERVKPILDMAISRFRAFSRLTEELEEVRSELADRKTIDRAKGILMKSKGLSEQEAYDLLRRTAMNQSRKIIDVAQSLVIASGLLGD</sequence>
<comment type="caution">
    <text evidence="4">The sequence shown here is derived from an EMBL/GenBank/DDBJ whole genome shotgun (WGS) entry which is preliminary data.</text>
</comment>
<dbReference type="Gene3D" id="1.10.10.10">
    <property type="entry name" value="Winged helix-like DNA-binding domain superfamily/Winged helix DNA-binding domain"/>
    <property type="match status" value="1"/>
</dbReference>
<dbReference type="SUPFAM" id="SSF52172">
    <property type="entry name" value="CheY-like"/>
    <property type="match status" value="1"/>
</dbReference>
<evidence type="ECO:0000313" key="4">
    <source>
        <dbReference type="EMBL" id="EAV42950.1"/>
    </source>
</evidence>
<dbReference type="PROSITE" id="PS50921">
    <property type="entry name" value="ANTAR"/>
    <property type="match status" value="1"/>
</dbReference>
<dbReference type="GO" id="GO:0000160">
    <property type="term" value="P:phosphorelay signal transduction system"/>
    <property type="evidence" value="ECO:0007669"/>
    <property type="project" value="InterPro"/>
</dbReference>
<dbReference type="Pfam" id="PF00072">
    <property type="entry name" value="Response_reg"/>
    <property type="match status" value="1"/>
</dbReference>
<dbReference type="PANTHER" id="PTHR43367">
    <property type="match status" value="1"/>
</dbReference>
<dbReference type="SMART" id="SM01012">
    <property type="entry name" value="ANTAR"/>
    <property type="match status" value="1"/>
</dbReference>
<dbReference type="InterPro" id="IPR011006">
    <property type="entry name" value="CheY-like_superfamily"/>
</dbReference>
<evidence type="ECO:0000259" key="2">
    <source>
        <dbReference type="PROSITE" id="PS50110"/>
    </source>
</evidence>
<keyword evidence="1" id="KW-0597">Phosphoprotein</keyword>
<dbReference type="InterPro" id="IPR036388">
    <property type="entry name" value="WH-like_DNA-bd_sf"/>
</dbReference>
<dbReference type="AlphaFoldDB" id="A0NWM9"/>
<feature type="domain" description="ANTAR" evidence="3">
    <location>
        <begin position="198"/>
        <end position="259"/>
    </location>
</feature>
<dbReference type="SMART" id="SM00448">
    <property type="entry name" value="REC"/>
    <property type="match status" value="1"/>
</dbReference>
<evidence type="ECO:0000256" key="1">
    <source>
        <dbReference type="PROSITE-ProRule" id="PRU00169"/>
    </source>
</evidence>
<accession>A0NWM9</accession>
<dbReference type="Proteomes" id="UP000004848">
    <property type="component" value="Unassembled WGS sequence"/>
</dbReference>
<dbReference type="Gene3D" id="3.40.50.2300">
    <property type="match status" value="1"/>
</dbReference>
<reference evidence="4 5" key="1">
    <citation type="submission" date="2006-05" db="EMBL/GenBank/DDBJ databases">
        <authorList>
            <person name="King G."/>
            <person name="Ferriera S."/>
            <person name="Johnson J."/>
            <person name="Kravitz S."/>
            <person name="Beeson K."/>
            <person name="Sutton G."/>
            <person name="Rogers Y.-H."/>
            <person name="Friedman R."/>
            <person name="Frazier M."/>
            <person name="Venter J.C."/>
        </authorList>
    </citation>
    <scope>NUCLEOTIDE SEQUENCE [LARGE SCALE GENOMIC DNA]</scope>
    <source>
        <strain evidence="5">ATCC 25650 / DSM 13394 / JCM 20685 / NBRC 16684 / NCIMB 2208 / IAM 12614 / B1</strain>
    </source>
</reference>
<dbReference type="InterPro" id="IPR005561">
    <property type="entry name" value="ANTAR"/>
</dbReference>
<feature type="domain" description="Response regulatory" evidence="2">
    <location>
        <begin position="78"/>
        <end position="192"/>
    </location>
</feature>